<evidence type="ECO:0000256" key="9">
    <source>
        <dbReference type="ARBA" id="ARBA00022827"/>
    </source>
</evidence>
<comment type="cofactor">
    <cofactor evidence="14">
        <name>Mg(2+)</name>
        <dbReference type="ChEBI" id="CHEBI:18420"/>
    </cofactor>
    <text evidence="14">Binds 1 Mg(2+) ion per subunit.</text>
</comment>
<dbReference type="InterPro" id="IPR045229">
    <property type="entry name" value="TPP_enz"/>
</dbReference>
<keyword evidence="12 14" id="KW-0100">Branched-chain amino acid biosynthesis</keyword>
<proteinExistence type="inferred from homology"/>
<dbReference type="PROSITE" id="PS00187">
    <property type="entry name" value="TPP_ENZYMES"/>
    <property type="match status" value="1"/>
</dbReference>
<evidence type="ECO:0000256" key="10">
    <source>
        <dbReference type="ARBA" id="ARBA00022842"/>
    </source>
</evidence>
<name>Q2S798_HAHCH</name>
<dbReference type="GO" id="GO:0030976">
    <property type="term" value="F:thiamine pyrophosphate binding"/>
    <property type="evidence" value="ECO:0007669"/>
    <property type="project" value="UniProtKB-UniRule"/>
</dbReference>
<accession>Q2S798</accession>
<evidence type="ECO:0000256" key="3">
    <source>
        <dbReference type="ARBA" id="ARBA00007812"/>
    </source>
</evidence>
<keyword evidence="19" id="KW-1185">Reference proteome</keyword>
<dbReference type="InterPro" id="IPR000399">
    <property type="entry name" value="TPP-bd_CS"/>
</dbReference>
<dbReference type="Pfam" id="PF02776">
    <property type="entry name" value="TPP_enzyme_N"/>
    <property type="match status" value="1"/>
</dbReference>
<dbReference type="UniPathway" id="UPA00049">
    <property type="reaction ID" value="UER00059"/>
</dbReference>
<comment type="pathway">
    <text evidence="2 14">Amino-acid biosynthesis; L-valine biosynthesis; L-valine from pyruvate: step 1/4.</text>
</comment>
<keyword evidence="6" id="KW-0285">Flavoprotein</keyword>
<dbReference type="GO" id="GO:0050660">
    <property type="term" value="F:flavin adenine dinucleotide binding"/>
    <property type="evidence" value="ECO:0007669"/>
    <property type="project" value="InterPro"/>
</dbReference>
<evidence type="ECO:0000256" key="2">
    <source>
        <dbReference type="ARBA" id="ARBA00005025"/>
    </source>
</evidence>
<evidence type="ECO:0000256" key="8">
    <source>
        <dbReference type="ARBA" id="ARBA00022723"/>
    </source>
</evidence>
<evidence type="ECO:0000313" key="18">
    <source>
        <dbReference type="EMBL" id="ABC33476.1"/>
    </source>
</evidence>
<dbReference type="Pfam" id="PF00205">
    <property type="entry name" value="TPP_enzyme_M"/>
    <property type="match status" value="1"/>
</dbReference>
<dbReference type="NCBIfam" id="TIGR00118">
    <property type="entry name" value="acolac_lg"/>
    <property type="match status" value="1"/>
</dbReference>
<dbReference type="KEGG" id="hch:HCH_06858"/>
<feature type="domain" description="Thiamine pyrophosphate enzyme N-terminal TPP-binding" evidence="17">
    <location>
        <begin position="1"/>
        <end position="116"/>
    </location>
</feature>
<keyword evidence="9" id="KW-0274">FAD</keyword>
<dbReference type="FunFam" id="3.40.50.970:FF:000007">
    <property type="entry name" value="Acetolactate synthase"/>
    <property type="match status" value="1"/>
</dbReference>
<keyword evidence="8 14" id="KW-0479">Metal-binding</keyword>
<comment type="catalytic activity">
    <reaction evidence="13 14">
        <text>2 pyruvate + H(+) = (2S)-2-acetolactate + CO2</text>
        <dbReference type="Rhea" id="RHEA:25249"/>
        <dbReference type="ChEBI" id="CHEBI:15361"/>
        <dbReference type="ChEBI" id="CHEBI:15378"/>
        <dbReference type="ChEBI" id="CHEBI:16526"/>
        <dbReference type="ChEBI" id="CHEBI:58476"/>
        <dbReference type="EC" id="2.2.1.6"/>
    </reaction>
</comment>
<dbReference type="CDD" id="cd07035">
    <property type="entry name" value="TPP_PYR_POX_like"/>
    <property type="match status" value="1"/>
</dbReference>
<feature type="domain" description="Thiamine pyrophosphate enzyme central" evidence="15">
    <location>
        <begin position="193"/>
        <end position="326"/>
    </location>
</feature>
<dbReference type="GO" id="GO:0005948">
    <property type="term" value="C:acetolactate synthase complex"/>
    <property type="evidence" value="ECO:0007669"/>
    <property type="project" value="TreeGrafter"/>
</dbReference>
<evidence type="ECO:0000259" key="17">
    <source>
        <dbReference type="Pfam" id="PF02776"/>
    </source>
</evidence>
<dbReference type="OrthoDB" id="9785953at2"/>
<comment type="cofactor">
    <cofactor evidence="14">
        <name>thiamine diphosphate</name>
        <dbReference type="ChEBI" id="CHEBI:58937"/>
    </cofactor>
    <text evidence="14">Binds 1 thiamine pyrophosphate per subunit.</text>
</comment>
<dbReference type="STRING" id="349521.HCH_06858"/>
<evidence type="ECO:0000256" key="7">
    <source>
        <dbReference type="ARBA" id="ARBA00022679"/>
    </source>
</evidence>
<dbReference type="SUPFAM" id="SSF52518">
    <property type="entry name" value="Thiamin diphosphate-binding fold (THDP-binding)"/>
    <property type="match status" value="2"/>
</dbReference>
<dbReference type="InterPro" id="IPR011766">
    <property type="entry name" value="TPP_enzyme_TPP-bd"/>
</dbReference>
<evidence type="ECO:0000313" key="19">
    <source>
        <dbReference type="Proteomes" id="UP000000238"/>
    </source>
</evidence>
<organism evidence="18 19">
    <name type="scientific">Hahella chejuensis (strain KCTC 2396)</name>
    <dbReference type="NCBI Taxonomy" id="349521"/>
    <lineage>
        <taxon>Bacteria</taxon>
        <taxon>Pseudomonadati</taxon>
        <taxon>Pseudomonadota</taxon>
        <taxon>Gammaproteobacteria</taxon>
        <taxon>Oceanospirillales</taxon>
        <taxon>Hahellaceae</taxon>
        <taxon>Hahella</taxon>
    </lineage>
</organism>
<evidence type="ECO:0000256" key="13">
    <source>
        <dbReference type="ARBA" id="ARBA00048670"/>
    </source>
</evidence>
<dbReference type="EC" id="2.2.1.6" evidence="4 14"/>
<evidence type="ECO:0000256" key="1">
    <source>
        <dbReference type="ARBA" id="ARBA00004974"/>
    </source>
</evidence>
<evidence type="ECO:0000256" key="6">
    <source>
        <dbReference type="ARBA" id="ARBA00022630"/>
    </source>
</evidence>
<dbReference type="FunFam" id="3.40.50.1220:FF:000008">
    <property type="entry name" value="Acetolactate synthase"/>
    <property type="match status" value="1"/>
</dbReference>
<evidence type="ECO:0000256" key="5">
    <source>
        <dbReference type="ARBA" id="ARBA00022605"/>
    </source>
</evidence>
<sequence length="569" mass="61250">MNGAQCIIEKLTKHSVDTIFGYPGGCIMPLYDALLDADVKHVLCRHEQAAALAADGYARSSGRLGVCLATSGPGATNLITGVANAYMDSIPMLVITGQVPRALIGTDAFQESDILGMTLGVVKHSYLVENANDLPRIMDEAIALAMSGRPGPVWLDIPKDVLLEELSTDLTPESLAPESNVFDAQQWENPLGQARKMIKAAKRPLIYSGGGVMLAKAVTSYRHFADATGIPQVVTLKGIGNPGKRNPLNLGMLGMHGSRAANEAVEQCDLLIVIGARFDDRATGKPGAFAPNARIIHIDCDHSEIGKIKRADCVLLGDMREILRALRQPLEIAEWRDQCVAGMTLNGFAAASNEDDPAPIQGPDFIATMDKVTPPEAIISCDVGQHQMWVAQYFDFNHPRQHLSSGGLGTMGYGLPAAMGAQFAKPGAPVINVSGDGSFMMNMQELATIQRYSLPIKLIILDNQRLGMVRQQQELFYAGRYSEVDLSDNPDFSAIAKAFGIPALTISKRCQMRRSIETLLAYPGPMLLHVHIEADTNVWPIVKPGEANTAMLENSPATTTANQQKGKAA</sequence>
<evidence type="ECO:0000259" key="15">
    <source>
        <dbReference type="Pfam" id="PF00205"/>
    </source>
</evidence>
<dbReference type="AlphaFoldDB" id="Q2S798"/>
<reference evidence="18 19" key="1">
    <citation type="journal article" date="2005" name="Nucleic Acids Res.">
        <title>Genomic blueprint of Hahella chejuensis, a marine microbe producing an algicidal agent.</title>
        <authorList>
            <person name="Jeong H."/>
            <person name="Yim J.H."/>
            <person name="Lee C."/>
            <person name="Choi S.-H."/>
            <person name="Park Y.K."/>
            <person name="Yoon S.H."/>
            <person name="Hur C.-G."/>
            <person name="Kang H.-Y."/>
            <person name="Kim D."/>
            <person name="Lee H.H."/>
            <person name="Park K.H."/>
            <person name="Park S.-H."/>
            <person name="Park H.-S."/>
            <person name="Lee H.K."/>
            <person name="Oh T.K."/>
            <person name="Kim J.F."/>
        </authorList>
    </citation>
    <scope>NUCLEOTIDE SEQUENCE [LARGE SCALE GENOMIC DNA]</scope>
    <source>
        <strain evidence="18 19">KCTC 2396</strain>
    </source>
</reference>
<dbReference type="InterPro" id="IPR012846">
    <property type="entry name" value="Acetolactate_synth_lsu"/>
</dbReference>
<dbReference type="InterPro" id="IPR012000">
    <property type="entry name" value="Thiamin_PyroP_enz_cen_dom"/>
</dbReference>
<evidence type="ECO:0000256" key="14">
    <source>
        <dbReference type="RuleBase" id="RU003591"/>
    </source>
</evidence>
<dbReference type="PANTHER" id="PTHR18968">
    <property type="entry name" value="THIAMINE PYROPHOSPHATE ENZYMES"/>
    <property type="match status" value="1"/>
</dbReference>
<dbReference type="RefSeq" id="WP_011400526.1">
    <property type="nucleotide sequence ID" value="NC_007645.1"/>
</dbReference>
<dbReference type="NCBIfam" id="NF006524">
    <property type="entry name" value="PRK08978.1"/>
    <property type="match status" value="1"/>
</dbReference>
<dbReference type="CDD" id="cd02015">
    <property type="entry name" value="TPP_AHAS"/>
    <property type="match status" value="1"/>
</dbReference>
<dbReference type="InterPro" id="IPR029035">
    <property type="entry name" value="DHS-like_NAD/FAD-binding_dom"/>
</dbReference>
<dbReference type="UniPathway" id="UPA00047">
    <property type="reaction ID" value="UER00055"/>
</dbReference>
<comment type="similarity">
    <text evidence="3 14">Belongs to the TPP enzyme family.</text>
</comment>
<evidence type="ECO:0000256" key="4">
    <source>
        <dbReference type="ARBA" id="ARBA00013145"/>
    </source>
</evidence>
<gene>
    <name evidence="18" type="primary">ilvB2</name>
    <name evidence="18" type="ordered locus">HCH_06858</name>
</gene>
<keyword evidence="10 14" id="KW-0460">Magnesium</keyword>
<dbReference type="eggNOG" id="COG0028">
    <property type="taxonomic scope" value="Bacteria"/>
</dbReference>
<dbReference type="Gene3D" id="3.40.50.1220">
    <property type="entry name" value="TPP-binding domain"/>
    <property type="match status" value="1"/>
</dbReference>
<dbReference type="HOGENOM" id="CLU_013748_1_2_6"/>
<evidence type="ECO:0000259" key="16">
    <source>
        <dbReference type="Pfam" id="PF02775"/>
    </source>
</evidence>
<feature type="domain" description="Thiamine pyrophosphate enzyme TPP-binding" evidence="16">
    <location>
        <begin position="382"/>
        <end position="530"/>
    </location>
</feature>
<dbReference type="EMBL" id="CP000155">
    <property type="protein sequence ID" value="ABC33476.1"/>
    <property type="molecule type" value="Genomic_DNA"/>
</dbReference>
<dbReference type="InterPro" id="IPR012001">
    <property type="entry name" value="Thiamin_PyroP_enz_TPP-bd_dom"/>
</dbReference>
<dbReference type="FunFam" id="3.40.50.970:FF:000016">
    <property type="entry name" value="Acetolactate synthase"/>
    <property type="match status" value="1"/>
</dbReference>
<evidence type="ECO:0000256" key="11">
    <source>
        <dbReference type="ARBA" id="ARBA00023052"/>
    </source>
</evidence>
<evidence type="ECO:0000256" key="12">
    <source>
        <dbReference type="ARBA" id="ARBA00023304"/>
    </source>
</evidence>
<dbReference type="GO" id="GO:0000287">
    <property type="term" value="F:magnesium ion binding"/>
    <property type="evidence" value="ECO:0007669"/>
    <property type="project" value="UniProtKB-UniRule"/>
</dbReference>
<dbReference type="GO" id="GO:0009097">
    <property type="term" value="P:isoleucine biosynthetic process"/>
    <property type="evidence" value="ECO:0007669"/>
    <property type="project" value="UniProtKB-UniPathway"/>
</dbReference>
<comment type="pathway">
    <text evidence="1 14">Amino-acid biosynthesis; L-isoleucine biosynthesis; L-isoleucine from 2-oxobutanoate: step 1/4.</text>
</comment>
<dbReference type="PANTHER" id="PTHR18968:SF142">
    <property type="entry name" value="ACETOLACTATE SYNTHASE"/>
    <property type="match status" value="1"/>
</dbReference>
<dbReference type="Gene3D" id="3.40.50.970">
    <property type="match status" value="2"/>
</dbReference>
<dbReference type="InterPro" id="IPR039368">
    <property type="entry name" value="AHAS_TPP"/>
</dbReference>
<keyword evidence="7 14" id="KW-0808">Transferase</keyword>
<dbReference type="SUPFAM" id="SSF52467">
    <property type="entry name" value="DHS-like NAD/FAD-binding domain"/>
    <property type="match status" value="1"/>
</dbReference>
<keyword evidence="5 14" id="KW-0028">Amino-acid biosynthesis</keyword>
<dbReference type="GO" id="GO:0003984">
    <property type="term" value="F:acetolactate synthase activity"/>
    <property type="evidence" value="ECO:0007669"/>
    <property type="project" value="UniProtKB-EC"/>
</dbReference>
<dbReference type="Proteomes" id="UP000000238">
    <property type="component" value="Chromosome"/>
</dbReference>
<protein>
    <recommendedName>
        <fullName evidence="4 14">Acetolactate synthase</fullName>
        <ecNumber evidence="4 14">2.2.1.6</ecNumber>
    </recommendedName>
</protein>
<dbReference type="Pfam" id="PF02775">
    <property type="entry name" value="TPP_enzyme_C"/>
    <property type="match status" value="1"/>
</dbReference>
<keyword evidence="11 14" id="KW-0786">Thiamine pyrophosphate</keyword>
<dbReference type="GO" id="GO:0009099">
    <property type="term" value="P:L-valine biosynthetic process"/>
    <property type="evidence" value="ECO:0007669"/>
    <property type="project" value="UniProtKB-UniPathway"/>
</dbReference>
<dbReference type="InterPro" id="IPR029061">
    <property type="entry name" value="THDP-binding"/>
</dbReference>